<evidence type="ECO:0000313" key="4">
    <source>
        <dbReference type="Proteomes" id="UP001189122"/>
    </source>
</evidence>
<dbReference type="AlphaFoldDB" id="A0A7I8IN62"/>
<dbReference type="PANTHER" id="PTHR34379:SF6">
    <property type="entry name" value="PROTEIN 3F"/>
    <property type="match status" value="1"/>
</dbReference>
<evidence type="ECO:0000313" key="3">
    <source>
        <dbReference type="EMBL" id="CAA2618674.1"/>
    </source>
</evidence>
<feature type="compositionally biased region" description="Low complexity" evidence="1">
    <location>
        <begin position="49"/>
        <end position="60"/>
    </location>
</feature>
<protein>
    <submittedName>
        <fullName evidence="3">Uncharacterized protein</fullName>
    </submittedName>
</protein>
<dbReference type="EMBL" id="CACRZD030000004">
    <property type="protein sequence ID" value="CAA6658395.1"/>
    <property type="molecule type" value="Genomic_DNA"/>
</dbReference>
<sequence length="209" mass="22496">MKPEKRRGRGRGGFLLACFESPAVAGNAEEREEGLGSPPVSPATPSPSPSSSSRSSFSAASKQRRRSWRLLAVVVRSAVLVSSLVELPALPSDEDDPNSDGASFSSSFSSFSSTATEESEPTQPSEGKNSGGAADIGFWLLMLVVLFVVIFWGRACAIMWTSTCLCFMFGGRSHRRFSGGGGCRRQKPAGGMRENQQRGERFRQSPRKP</sequence>
<keyword evidence="2" id="KW-0472">Membrane</keyword>
<feature type="transmembrane region" description="Helical" evidence="2">
    <location>
        <begin position="70"/>
        <end position="90"/>
    </location>
</feature>
<dbReference type="EMBL" id="LR743591">
    <property type="protein sequence ID" value="CAA2618674.1"/>
    <property type="molecule type" value="Genomic_DNA"/>
</dbReference>
<accession>A0A7I8IN62</accession>
<gene>
    <name evidence="3" type="ORF">SI7747_04004841</name>
</gene>
<evidence type="ECO:0000256" key="1">
    <source>
        <dbReference type="SAM" id="MobiDB-lite"/>
    </source>
</evidence>
<feature type="compositionally biased region" description="Low complexity" evidence="1">
    <location>
        <begin position="102"/>
        <end position="116"/>
    </location>
</feature>
<keyword evidence="4" id="KW-1185">Reference proteome</keyword>
<feature type="compositionally biased region" description="Pro residues" evidence="1">
    <location>
        <begin position="39"/>
        <end position="48"/>
    </location>
</feature>
<feature type="region of interest" description="Disordered" evidence="1">
    <location>
        <begin position="25"/>
        <end position="60"/>
    </location>
</feature>
<name>A0A7I8IN62_SPIIN</name>
<feature type="transmembrane region" description="Helical" evidence="2">
    <location>
        <begin position="136"/>
        <end position="169"/>
    </location>
</feature>
<dbReference type="PANTHER" id="PTHR34379">
    <property type="entry name" value="OS07G0553800 PROTEIN"/>
    <property type="match status" value="1"/>
</dbReference>
<feature type="region of interest" description="Disordered" evidence="1">
    <location>
        <begin position="90"/>
        <end position="130"/>
    </location>
</feature>
<dbReference type="Proteomes" id="UP001189122">
    <property type="component" value="Unassembled WGS sequence"/>
</dbReference>
<keyword evidence="2" id="KW-1133">Transmembrane helix</keyword>
<feature type="region of interest" description="Disordered" evidence="1">
    <location>
        <begin position="177"/>
        <end position="209"/>
    </location>
</feature>
<organism evidence="3">
    <name type="scientific">Spirodela intermedia</name>
    <name type="common">Intermediate duckweed</name>
    <dbReference type="NCBI Taxonomy" id="51605"/>
    <lineage>
        <taxon>Eukaryota</taxon>
        <taxon>Viridiplantae</taxon>
        <taxon>Streptophyta</taxon>
        <taxon>Embryophyta</taxon>
        <taxon>Tracheophyta</taxon>
        <taxon>Spermatophyta</taxon>
        <taxon>Magnoliopsida</taxon>
        <taxon>Liliopsida</taxon>
        <taxon>Araceae</taxon>
        <taxon>Lemnoideae</taxon>
        <taxon>Spirodela</taxon>
    </lineage>
</organism>
<reference evidence="3 4" key="1">
    <citation type="submission" date="2019-12" db="EMBL/GenBank/DDBJ databases">
        <authorList>
            <person name="Scholz U."/>
            <person name="Mascher M."/>
            <person name="Fiebig A."/>
        </authorList>
    </citation>
    <scope>NUCLEOTIDE SEQUENCE</scope>
</reference>
<keyword evidence="2" id="KW-0812">Transmembrane</keyword>
<proteinExistence type="predicted"/>
<dbReference type="InterPro" id="IPR040411">
    <property type="entry name" value="At5g23160-like"/>
</dbReference>
<evidence type="ECO:0000256" key="2">
    <source>
        <dbReference type="SAM" id="Phobius"/>
    </source>
</evidence>